<feature type="compositionally biased region" description="Polar residues" evidence="4">
    <location>
        <begin position="382"/>
        <end position="396"/>
    </location>
</feature>
<reference evidence="6" key="1">
    <citation type="submission" date="2021-07" db="EMBL/GenBank/DDBJ databases">
        <title>Elsinoe batatas strain:CRI-CJ2 Genome sequencing and assembly.</title>
        <authorList>
            <person name="Huang L."/>
        </authorList>
    </citation>
    <scope>NUCLEOTIDE SEQUENCE</scope>
    <source>
        <strain evidence="6">CRI-CJ2</strain>
    </source>
</reference>
<dbReference type="PANTHER" id="PTHR46082">
    <property type="entry name" value="ATP/GTP-BINDING PROTEIN-RELATED"/>
    <property type="match status" value="1"/>
</dbReference>
<dbReference type="AlphaFoldDB" id="A0A8K0L7S5"/>
<feature type="region of interest" description="Disordered" evidence="4">
    <location>
        <begin position="318"/>
        <end position="396"/>
    </location>
</feature>
<gene>
    <name evidence="6" type="ORF">KVT40_002915</name>
</gene>
<accession>A0A8K0L7S5</accession>
<dbReference type="Gene3D" id="3.20.200.10">
    <property type="entry name" value="MHCK/EF2 kinase"/>
    <property type="match status" value="1"/>
</dbReference>
<dbReference type="InterPro" id="IPR004166">
    <property type="entry name" value="a-kinase_dom"/>
</dbReference>
<evidence type="ECO:0000256" key="4">
    <source>
        <dbReference type="SAM" id="MobiDB-lite"/>
    </source>
</evidence>
<evidence type="ECO:0000256" key="1">
    <source>
        <dbReference type="ARBA" id="ARBA00022527"/>
    </source>
</evidence>
<evidence type="ECO:0000259" key="5">
    <source>
        <dbReference type="PROSITE" id="PS51158"/>
    </source>
</evidence>
<feature type="domain" description="Alpha-type protein kinase" evidence="5">
    <location>
        <begin position="429"/>
        <end position="645"/>
    </location>
</feature>
<dbReference type="OrthoDB" id="1577640at2759"/>
<proteinExistence type="predicted"/>
<evidence type="ECO:0000313" key="7">
    <source>
        <dbReference type="Proteomes" id="UP000809789"/>
    </source>
</evidence>
<dbReference type="SUPFAM" id="SSF56112">
    <property type="entry name" value="Protein kinase-like (PK-like)"/>
    <property type="match status" value="1"/>
</dbReference>
<organism evidence="6 7">
    <name type="scientific">Elsinoe batatas</name>
    <dbReference type="NCBI Taxonomy" id="2601811"/>
    <lineage>
        <taxon>Eukaryota</taxon>
        <taxon>Fungi</taxon>
        <taxon>Dikarya</taxon>
        <taxon>Ascomycota</taxon>
        <taxon>Pezizomycotina</taxon>
        <taxon>Dothideomycetes</taxon>
        <taxon>Dothideomycetidae</taxon>
        <taxon>Myriangiales</taxon>
        <taxon>Elsinoaceae</taxon>
        <taxon>Elsinoe</taxon>
    </lineage>
</organism>
<dbReference type="SUPFAM" id="SSF53167">
    <property type="entry name" value="Purine and uridine phosphorylases"/>
    <property type="match status" value="1"/>
</dbReference>
<protein>
    <recommendedName>
        <fullName evidence="5">Alpha-type protein kinase domain-containing protein</fullName>
    </recommendedName>
</protein>
<dbReference type="GO" id="GO:0005524">
    <property type="term" value="F:ATP binding"/>
    <property type="evidence" value="ECO:0007669"/>
    <property type="project" value="InterPro"/>
</dbReference>
<dbReference type="GO" id="GO:0004674">
    <property type="term" value="F:protein serine/threonine kinase activity"/>
    <property type="evidence" value="ECO:0007669"/>
    <property type="project" value="UniProtKB-KW"/>
</dbReference>
<dbReference type="InterPro" id="IPR011009">
    <property type="entry name" value="Kinase-like_dom_sf"/>
</dbReference>
<evidence type="ECO:0000256" key="2">
    <source>
        <dbReference type="ARBA" id="ARBA00022679"/>
    </source>
</evidence>
<comment type="caution">
    <text evidence="6">The sequence shown here is derived from an EMBL/GenBank/DDBJ whole genome shotgun (WGS) entry which is preliminary data.</text>
</comment>
<dbReference type="EMBL" id="JAESVG020000003">
    <property type="protein sequence ID" value="KAG8629050.1"/>
    <property type="molecule type" value="Genomic_DNA"/>
</dbReference>
<evidence type="ECO:0000313" key="6">
    <source>
        <dbReference type="EMBL" id="KAG8629050.1"/>
    </source>
</evidence>
<keyword evidence="2" id="KW-0808">Transferase</keyword>
<dbReference type="InterPro" id="IPR035994">
    <property type="entry name" value="Nucleoside_phosphorylase_sf"/>
</dbReference>
<dbReference type="SMART" id="SM00811">
    <property type="entry name" value="Alpha_kinase"/>
    <property type="match status" value="1"/>
</dbReference>
<dbReference type="Gene3D" id="3.40.50.1580">
    <property type="entry name" value="Nucleoside phosphorylase domain"/>
    <property type="match status" value="1"/>
</dbReference>
<feature type="compositionally biased region" description="Polar residues" evidence="4">
    <location>
        <begin position="347"/>
        <end position="375"/>
    </location>
</feature>
<dbReference type="GO" id="GO:0009116">
    <property type="term" value="P:nucleoside metabolic process"/>
    <property type="evidence" value="ECO:0007669"/>
    <property type="project" value="InterPro"/>
</dbReference>
<dbReference type="PROSITE" id="PS51158">
    <property type="entry name" value="ALPHA_KINASE"/>
    <property type="match status" value="1"/>
</dbReference>
<evidence type="ECO:0000256" key="3">
    <source>
        <dbReference type="ARBA" id="ARBA00022777"/>
    </source>
</evidence>
<dbReference type="InterPro" id="IPR053137">
    <property type="entry name" value="NLR-like"/>
</dbReference>
<keyword evidence="3" id="KW-0418">Kinase</keyword>
<dbReference type="Proteomes" id="UP000809789">
    <property type="component" value="Unassembled WGS sequence"/>
</dbReference>
<sequence length="745" mass="83622">MSRRHEDYRIAWICALPIELAAATCLLDDRHPPLPQPRHDHNSYRLGSISEHNIVIACLPAGSIGLNTCRNIDFGLMVGVGGGVPSAENDIRLGDVVVSYMGRARPGRFERTGSLDRPPMVLLSALSALQAMHMMEGSRMDNILRSAIARYPKFRIDCAKPDAATDVLFRAEYSHPPRWTGTCSTCDTRFVVRRTPRANSSSVVHYGLVGSGNQVIRDGITREALRSDLNLLCVEMEAAGLMNNSPCLVIRGICDYADSHKQKLWQPYAACTAAAFAKDLLSHVPSWNNKAATSIECARSRENRPGPMFDLRADSAVSSFGQQHRGRTRTHSSSSWSRRPAADHSQDTALSSSSRFDSLRQCTARTEASNSTESSPPRGRVSQVSPHAQWRSSVSKVSPNARWATAGWFDQDLEFEGFCVDLDLYHGDTLNNMMADTRNNKLCVVQFVVHARSRPFAFGETSQAHYAKLPHSDKKFVLKDFQQPDNKDFSYLVEEMQQQALCKSFALEFNGLVQTDHPLDFVTTICLQGTAGARKDDIMFLEPLIDTTNYVRYNSNGYYVLNDDDDPFNVMAQAFSHFTFERSFGNFLVVNIQGYRNTLTDPAIHTKEGEKFKLLPTNLHEEGFKFFFALHKCNAICGKLQLKSNKDMMLAGSFKFREIWPTMQSTVFCASKLCRKIIGVATAKNSSKFPERRWCDDCFPWLEKSTSTQTCREGPVHHFEASGFFYESQGRRIPTRCPDHVQSAE</sequence>
<keyword evidence="1" id="KW-0723">Serine/threonine-protein kinase</keyword>
<dbReference type="Pfam" id="PF02816">
    <property type="entry name" value="Alpha_kinase"/>
    <property type="match status" value="1"/>
</dbReference>
<dbReference type="CDD" id="cd04515">
    <property type="entry name" value="Alpha_kinase"/>
    <property type="match status" value="1"/>
</dbReference>
<dbReference type="PANTHER" id="PTHR46082:SF11">
    <property type="entry name" value="AAA+ ATPASE DOMAIN-CONTAINING PROTEIN-RELATED"/>
    <property type="match status" value="1"/>
</dbReference>
<dbReference type="Gene3D" id="3.30.200.20">
    <property type="entry name" value="Phosphorylase Kinase, domain 1"/>
    <property type="match status" value="1"/>
</dbReference>
<name>A0A8K0L7S5_9PEZI</name>
<keyword evidence="7" id="KW-1185">Reference proteome</keyword>